<reference evidence="5 6" key="1">
    <citation type="submission" date="2015-10" db="EMBL/GenBank/DDBJ databases">
        <title>Metagenome-Assembled Genomes uncover a global brackish microbiome.</title>
        <authorList>
            <person name="Hugerth L.W."/>
            <person name="Larsson J."/>
            <person name="Alneberg J."/>
            <person name="Lindh M.V."/>
            <person name="Legrand C."/>
            <person name="Pinhassi J."/>
            <person name="Andersson A.F."/>
        </authorList>
    </citation>
    <scope>NUCLEOTIDE SEQUENCE [LARGE SCALE GENOMIC DNA]</scope>
    <source>
        <strain evidence="5">BACL18 MAG-120507-bin52</strain>
    </source>
</reference>
<sequence length="170" mass="19272">MPTSLLFGKSRNACWFLLPLILFTSLSGCGLFRRPADYKIPTAQPLSIALPANFSTGYRWVLDPPLQTARLLDESYTSPNLPGAPGTQTLRVVFPREGRFNLKFAYRRLWEPASIPSAQTTNVIVEVISGQENRPLMERLFTKDIEPASNVPQPEEEEPQSKRRVEMRRP</sequence>
<dbReference type="InterPro" id="IPR036331">
    <property type="entry name" value="Chagasin-like_sf"/>
</dbReference>
<dbReference type="GO" id="GO:0004869">
    <property type="term" value="F:cysteine-type endopeptidase inhibitor activity"/>
    <property type="evidence" value="ECO:0007669"/>
    <property type="project" value="UniProtKB-KW"/>
</dbReference>
<dbReference type="AlphaFoldDB" id="A0A0R2R9X5"/>
<dbReference type="SUPFAM" id="SSF141066">
    <property type="entry name" value="ICP-like"/>
    <property type="match status" value="1"/>
</dbReference>
<gene>
    <name evidence="5" type="ORF">ABR82_05435</name>
</gene>
<evidence type="ECO:0000313" key="5">
    <source>
        <dbReference type="EMBL" id="KRO59110.1"/>
    </source>
</evidence>
<accession>A0A0R2R9X5</accession>
<protein>
    <recommendedName>
        <fullName evidence="4">Proteinase inhibitor I42 chagasin domain-containing protein</fullName>
    </recommendedName>
</protein>
<dbReference type="Proteomes" id="UP000051269">
    <property type="component" value="Unassembled WGS sequence"/>
</dbReference>
<feature type="region of interest" description="Disordered" evidence="3">
    <location>
        <begin position="143"/>
        <end position="170"/>
    </location>
</feature>
<evidence type="ECO:0000256" key="1">
    <source>
        <dbReference type="ARBA" id="ARBA00022690"/>
    </source>
</evidence>
<name>A0A0R2R9X5_9BACT</name>
<evidence type="ECO:0000313" key="6">
    <source>
        <dbReference type="Proteomes" id="UP000051269"/>
    </source>
</evidence>
<feature type="compositionally biased region" description="Basic and acidic residues" evidence="3">
    <location>
        <begin position="159"/>
        <end position="170"/>
    </location>
</feature>
<dbReference type="Pfam" id="PF09394">
    <property type="entry name" value="Inhibitor_I42"/>
    <property type="match status" value="1"/>
</dbReference>
<comment type="caution">
    <text evidence="5">The sequence shown here is derived from an EMBL/GenBank/DDBJ whole genome shotgun (WGS) entry which is preliminary data.</text>
</comment>
<keyword evidence="1" id="KW-0646">Protease inhibitor</keyword>
<dbReference type="InterPro" id="IPR018990">
    <property type="entry name" value="Prot_inh_I42_chagasin"/>
</dbReference>
<organism evidence="5 6">
    <name type="scientific">Verrucomicrobia subdivision 6 bacterium BACL9 MAG-120507-bin52</name>
    <dbReference type="NCBI Taxonomy" id="1655590"/>
    <lineage>
        <taxon>Bacteria</taxon>
        <taxon>Pseudomonadati</taxon>
        <taxon>Verrucomicrobiota</taxon>
        <taxon>Verrucomicrobiia</taxon>
        <taxon>Verrucomicrobiales</taxon>
        <taxon>Verrucomicrobia subdivision 6</taxon>
    </lineage>
</organism>
<keyword evidence="2" id="KW-0789">Thiol protease inhibitor</keyword>
<evidence type="ECO:0000256" key="2">
    <source>
        <dbReference type="ARBA" id="ARBA00022704"/>
    </source>
</evidence>
<evidence type="ECO:0000256" key="3">
    <source>
        <dbReference type="SAM" id="MobiDB-lite"/>
    </source>
</evidence>
<evidence type="ECO:0000259" key="4">
    <source>
        <dbReference type="Pfam" id="PF09394"/>
    </source>
</evidence>
<proteinExistence type="predicted"/>
<feature type="domain" description="Proteinase inhibitor I42 chagasin" evidence="4">
    <location>
        <begin position="42"/>
        <end position="122"/>
    </location>
</feature>
<dbReference type="EMBL" id="LIBO01000398">
    <property type="protein sequence ID" value="KRO59110.1"/>
    <property type="molecule type" value="Genomic_DNA"/>
</dbReference>
<dbReference type="Gene3D" id="2.60.40.2020">
    <property type="match status" value="1"/>
</dbReference>